<dbReference type="RefSeq" id="WP_310927017.1">
    <property type="nucleotide sequence ID" value="NZ_JAMQOQ010000001.1"/>
</dbReference>
<reference evidence="2 3" key="1">
    <citation type="submission" date="2022-06" db="EMBL/GenBank/DDBJ databases">
        <title>Halogeometricum sp. a new haloarchaeum isolate from saline soil.</title>
        <authorList>
            <person name="Strakova D."/>
            <person name="Galisteo C."/>
            <person name="Sanchez-Porro C."/>
            <person name="Ventosa A."/>
        </authorList>
    </citation>
    <scope>NUCLEOTIDE SEQUENCE [LARGE SCALE GENOMIC DNA]</scope>
    <source>
        <strain evidence="3">S3BR25-2</strain>
    </source>
</reference>
<evidence type="ECO:0000256" key="1">
    <source>
        <dbReference type="SAM" id="Phobius"/>
    </source>
</evidence>
<sequence>MSWHAIDALDDARASTADLLLPFDLGTWLRLALLAVFVGAGASSASVNVNAGGAVTPGLPGASVEFPFGELPLPTPETLPDVGTLAFGVAAVVAALLALALAFWLVSAALEFVFVTGLVDPPVRIRAPFRAQFGNGLRLWAFEACVGLLALLVVGVPAALVVLGGVAVGPGLLLALLPVLLVGVGVAFLVALVLRLSTDFVVPTMLAEDCGVLDGWRRVLPTMRAEWEEFALYLLARLTLGALVGALVAAGALFLAVLVALPFAVLGGAVLFAFSASGPGALPLLAWALLALVGACYLLAVAAASAVLLVPVVTFFRYYSLFLLGRVDEGLDLVGATRATDGDADGEDGGGAGTGGPAVR</sequence>
<protein>
    <recommendedName>
        <fullName evidence="4">Membrane domain of glycerophosphoryl diester phosphodiesterase</fullName>
    </recommendedName>
</protein>
<feature type="transmembrane region" description="Helical" evidence="1">
    <location>
        <begin position="86"/>
        <end position="119"/>
    </location>
</feature>
<keyword evidence="1" id="KW-0812">Transmembrane</keyword>
<keyword evidence="3" id="KW-1185">Reference proteome</keyword>
<feature type="transmembrane region" description="Helical" evidence="1">
    <location>
        <begin position="285"/>
        <end position="316"/>
    </location>
</feature>
<evidence type="ECO:0000313" key="2">
    <source>
        <dbReference type="EMBL" id="MDS0293196.1"/>
    </source>
</evidence>
<keyword evidence="1" id="KW-0472">Membrane</keyword>
<organism evidence="2 3">
    <name type="scientific">Halogeometricum luteum</name>
    <dbReference type="NCBI Taxonomy" id="2950537"/>
    <lineage>
        <taxon>Archaea</taxon>
        <taxon>Methanobacteriati</taxon>
        <taxon>Methanobacteriota</taxon>
        <taxon>Stenosarchaea group</taxon>
        <taxon>Halobacteria</taxon>
        <taxon>Halobacteriales</taxon>
        <taxon>Haloferacaceae</taxon>
        <taxon>Halogeometricum</taxon>
    </lineage>
</organism>
<comment type="caution">
    <text evidence="2">The sequence shown here is derived from an EMBL/GenBank/DDBJ whole genome shotgun (WGS) entry which is preliminary data.</text>
</comment>
<feature type="transmembrane region" description="Helical" evidence="1">
    <location>
        <begin position="172"/>
        <end position="194"/>
    </location>
</feature>
<dbReference type="EMBL" id="JAMQOQ010000001">
    <property type="protein sequence ID" value="MDS0293196.1"/>
    <property type="molecule type" value="Genomic_DNA"/>
</dbReference>
<feature type="transmembrane region" description="Helical" evidence="1">
    <location>
        <begin position="240"/>
        <end position="273"/>
    </location>
</feature>
<feature type="transmembrane region" description="Helical" evidence="1">
    <location>
        <begin position="140"/>
        <end position="166"/>
    </location>
</feature>
<accession>A0ABU2FY78</accession>
<keyword evidence="1" id="KW-1133">Transmembrane helix</keyword>
<evidence type="ECO:0008006" key="4">
    <source>
        <dbReference type="Google" id="ProtNLM"/>
    </source>
</evidence>
<gene>
    <name evidence="2" type="ORF">NDI79_03295</name>
</gene>
<dbReference type="Proteomes" id="UP001254813">
    <property type="component" value="Unassembled WGS sequence"/>
</dbReference>
<evidence type="ECO:0000313" key="3">
    <source>
        <dbReference type="Proteomes" id="UP001254813"/>
    </source>
</evidence>
<proteinExistence type="predicted"/>
<dbReference type="InterPro" id="IPR055966">
    <property type="entry name" value="DUF7544"/>
</dbReference>
<name>A0ABU2FY78_9EURY</name>
<dbReference type="Pfam" id="PF24400">
    <property type="entry name" value="DUF7544"/>
    <property type="match status" value="1"/>
</dbReference>